<proteinExistence type="predicted"/>
<keyword evidence="2" id="KW-1185">Reference proteome</keyword>
<sequence>MHMRRKIGIGDIAIQDKKAPGSLIFQKTSLIRPNEAKKNVLINFNGGGTGFIISKNKIFIGGKRKKLAIVLTAGHVVCNFVTLEPYEKYFSCMLEDGNKAEAYFIKSYMKNYPDEHKSIFTNGYYCLPGDMAILLLVVHGKAKIHTYRLAKKSTIISNSACTISGYPCIPNNFRYCIPQLEALTQVEIENEARNIFCNFNNRVYAEGKIENIDNGIIEVSCSTTNGMSGSPIILNRKVVGVYVGGPPIPSQRECIKIIQRLERKENPCEIFEDVRNLVLFDTFFTDNIFKDILKERSVENFELYGRAIAGGLLTEKEKKKSPKKVICHNHLNT</sequence>
<accession>A0A1R2B4B4</accession>
<dbReference type="Pfam" id="PF13365">
    <property type="entry name" value="Trypsin_2"/>
    <property type="match status" value="1"/>
</dbReference>
<dbReference type="Gene3D" id="2.40.10.10">
    <property type="entry name" value="Trypsin-like serine proteases"/>
    <property type="match status" value="2"/>
</dbReference>
<gene>
    <name evidence="1" type="ORF">SteCoe_30333</name>
</gene>
<dbReference type="AlphaFoldDB" id="A0A1R2B4B4"/>
<reference evidence="1 2" key="1">
    <citation type="submission" date="2016-11" db="EMBL/GenBank/DDBJ databases">
        <title>The macronuclear genome of Stentor coeruleus: a giant cell with tiny introns.</title>
        <authorList>
            <person name="Slabodnick M."/>
            <person name="Ruby J.G."/>
            <person name="Reiff S.B."/>
            <person name="Swart E.C."/>
            <person name="Gosai S."/>
            <person name="Prabakaran S."/>
            <person name="Witkowska E."/>
            <person name="Larue G.E."/>
            <person name="Fisher S."/>
            <person name="Freeman R.M."/>
            <person name="Gunawardena J."/>
            <person name="Chu W."/>
            <person name="Stover N.A."/>
            <person name="Gregory B.D."/>
            <person name="Nowacki M."/>
            <person name="Derisi J."/>
            <person name="Roy S.W."/>
            <person name="Marshall W.F."/>
            <person name="Sood P."/>
        </authorList>
    </citation>
    <scope>NUCLEOTIDE SEQUENCE [LARGE SCALE GENOMIC DNA]</scope>
    <source>
        <strain evidence="1">WM001</strain>
    </source>
</reference>
<organism evidence="1 2">
    <name type="scientific">Stentor coeruleus</name>
    <dbReference type="NCBI Taxonomy" id="5963"/>
    <lineage>
        <taxon>Eukaryota</taxon>
        <taxon>Sar</taxon>
        <taxon>Alveolata</taxon>
        <taxon>Ciliophora</taxon>
        <taxon>Postciliodesmatophora</taxon>
        <taxon>Heterotrichea</taxon>
        <taxon>Heterotrichida</taxon>
        <taxon>Stentoridae</taxon>
        <taxon>Stentor</taxon>
    </lineage>
</organism>
<dbReference type="InterPro" id="IPR043504">
    <property type="entry name" value="Peptidase_S1_PA_chymotrypsin"/>
</dbReference>
<dbReference type="EMBL" id="MPUH01000989">
    <property type="protein sequence ID" value="OMJ71450.1"/>
    <property type="molecule type" value="Genomic_DNA"/>
</dbReference>
<evidence type="ECO:0008006" key="3">
    <source>
        <dbReference type="Google" id="ProtNLM"/>
    </source>
</evidence>
<dbReference type="Proteomes" id="UP000187209">
    <property type="component" value="Unassembled WGS sequence"/>
</dbReference>
<protein>
    <recommendedName>
        <fullName evidence="3">Peptidase S1 domain-containing protein</fullName>
    </recommendedName>
</protein>
<name>A0A1R2B4B4_9CILI</name>
<comment type="caution">
    <text evidence="1">The sequence shown here is derived from an EMBL/GenBank/DDBJ whole genome shotgun (WGS) entry which is preliminary data.</text>
</comment>
<evidence type="ECO:0000313" key="1">
    <source>
        <dbReference type="EMBL" id="OMJ71450.1"/>
    </source>
</evidence>
<dbReference type="SUPFAM" id="SSF50494">
    <property type="entry name" value="Trypsin-like serine proteases"/>
    <property type="match status" value="1"/>
</dbReference>
<evidence type="ECO:0000313" key="2">
    <source>
        <dbReference type="Proteomes" id="UP000187209"/>
    </source>
</evidence>
<dbReference type="InterPro" id="IPR009003">
    <property type="entry name" value="Peptidase_S1_PA"/>
</dbReference>